<proteinExistence type="predicted"/>
<feature type="compositionally biased region" description="Basic and acidic residues" evidence="1">
    <location>
        <begin position="1"/>
        <end position="10"/>
    </location>
</feature>
<protein>
    <submittedName>
        <fullName evidence="3">Uncharacterized protein</fullName>
    </submittedName>
</protein>
<evidence type="ECO:0000256" key="1">
    <source>
        <dbReference type="SAM" id="MobiDB-lite"/>
    </source>
</evidence>
<evidence type="ECO:0000313" key="4">
    <source>
        <dbReference type="Proteomes" id="UP000580718"/>
    </source>
</evidence>
<feature type="transmembrane region" description="Helical" evidence="2">
    <location>
        <begin position="95"/>
        <end position="116"/>
    </location>
</feature>
<reference evidence="3 4" key="1">
    <citation type="submission" date="2020-08" db="EMBL/GenBank/DDBJ databases">
        <title>Sequencing the genomes of 1000 actinobacteria strains.</title>
        <authorList>
            <person name="Klenk H.-P."/>
        </authorList>
    </citation>
    <scope>NUCLEOTIDE SEQUENCE [LARGE SCALE GENOMIC DNA]</scope>
    <source>
        <strain evidence="3 4">DSM 16678</strain>
    </source>
</reference>
<accession>A0A839Y5Z7</accession>
<dbReference type="EMBL" id="JACIBU010000001">
    <property type="protein sequence ID" value="MBB3678155.1"/>
    <property type="molecule type" value="Genomic_DNA"/>
</dbReference>
<organism evidence="3 4">
    <name type="scientific">Modestobacter versicolor</name>
    <dbReference type="NCBI Taxonomy" id="429133"/>
    <lineage>
        <taxon>Bacteria</taxon>
        <taxon>Bacillati</taxon>
        <taxon>Actinomycetota</taxon>
        <taxon>Actinomycetes</taxon>
        <taxon>Geodermatophilales</taxon>
        <taxon>Geodermatophilaceae</taxon>
        <taxon>Modestobacter</taxon>
    </lineage>
</organism>
<gene>
    <name evidence="3" type="ORF">FHX36_003890</name>
</gene>
<feature type="transmembrane region" description="Helical" evidence="2">
    <location>
        <begin position="173"/>
        <end position="194"/>
    </location>
</feature>
<dbReference type="RefSeq" id="WP_221202974.1">
    <property type="nucleotide sequence ID" value="NZ_JACIBU010000001.1"/>
</dbReference>
<evidence type="ECO:0000256" key="2">
    <source>
        <dbReference type="SAM" id="Phobius"/>
    </source>
</evidence>
<sequence>MSEPDRRYDDPNGSTAFPGRPLADQPTEVVHPGGADPRYDTVVGGTAPYPSPRPPDTGQPEIWDQAATDQQWDDGTSTQPDYRDAPVLVRRADTLAGLLLLLAGIAAGVSLLVVWVNGGGTGLDLVTDGIDDLGDPQRLDDRDTWEPLAVVFGGAALFVLGLLAFVPAKSHRFLGVLALLVSLVVAAAVLVPLADANWDVQRWAVGGWFTVAVAGLGFLGALKALMTHPRLR</sequence>
<keyword evidence="2" id="KW-0472">Membrane</keyword>
<dbReference type="AlphaFoldDB" id="A0A839Y5Z7"/>
<comment type="caution">
    <text evidence="3">The sequence shown here is derived from an EMBL/GenBank/DDBJ whole genome shotgun (WGS) entry which is preliminary data.</text>
</comment>
<name>A0A839Y5Z7_9ACTN</name>
<feature type="transmembrane region" description="Helical" evidence="2">
    <location>
        <begin position="148"/>
        <end position="166"/>
    </location>
</feature>
<dbReference type="Proteomes" id="UP000580718">
    <property type="component" value="Unassembled WGS sequence"/>
</dbReference>
<feature type="region of interest" description="Disordered" evidence="1">
    <location>
        <begin position="1"/>
        <end position="61"/>
    </location>
</feature>
<evidence type="ECO:0000313" key="3">
    <source>
        <dbReference type="EMBL" id="MBB3678155.1"/>
    </source>
</evidence>
<keyword evidence="2" id="KW-1133">Transmembrane helix</keyword>
<feature type="transmembrane region" description="Helical" evidence="2">
    <location>
        <begin position="206"/>
        <end position="226"/>
    </location>
</feature>
<keyword evidence="2" id="KW-0812">Transmembrane</keyword>